<keyword evidence="2" id="KW-1185">Reference proteome</keyword>
<evidence type="ECO:0000313" key="1">
    <source>
        <dbReference type="EMBL" id="MBE9021749.1"/>
    </source>
</evidence>
<sequence length="262" mass="30599">MDDNYQTYLNRLARLTLPEAYKSQAQHIQESSKFQANSGVRQAASFPGYTLITPPAEEESKNSAFYEQLQTYQQGLLELPVNRDLIVPVPPASFHLTLADLIWDSAFLDACQKNPKFDQELHSCLGAIFQQYQQLMTNRNHPIQWQMLGLILMPRAIAVCLVPQDERCYDEIIQFRRTIYQNPKLMALGIEQHYHFTAHITLAYFGEIPSDLDRTNFSTMLSELNQQLLLNLPEFLVDRVELRKFDDMTRYYREPDWPVLEF</sequence>
<dbReference type="AlphaFoldDB" id="A0A8J7DEQ7"/>
<organism evidence="1 2">
    <name type="scientific">Desmonostoc muscorum LEGE 12446</name>
    <dbReference type="NCBI Taxonomy" id="1828758"/>
    <lineage>
        <taxon>Bacteria</taxon>
        <taxon>Bacillati</taxon>
        <taxon>Cyanobacteriota</taxon>
        <taxon>Cyanophyceae</taxon>
        <taxon>Nostocales</taxon>
        <taxon>Nostocaceae</taxon>
        <taxon>Desmonostoc</taxon>
    </lineage>
</organism>
<dbReference type="RefSeq" id="WP_193914003.1">
    <property type="nucleotide sequence ID" value="NZ_JADEXS020000001.1"/>
</dbReference>
<name>A0A8J7DEQ7_DESMC</name>
<dbReference type="Proteomes" id="UP000622533">
    <property type="component" value="Unassembled WGS sequence"/>
</dbReference>
<protein>
    <submittedName>
        <fullName evidence="1">DUF1868 domain-containing protein</fullName>
    </submittedName>
</protein>
<dbReference type="EMBL" id="JADEXS010000037">
    <property type="protein sequence ID" value="MBE9021749.1"/>
    <property type="molecule type" value="Genomic_DNA"/>
</dbReference>
<evidence type="ECO:0000313" key="2">
    <source>
        <dbReference type="Proteomes" id="UP000622533"/>
    </source>
</evidence>
<dbReference type="Gene3D" id="3.90.1140.10">
    <property type="entry name" value="Cyclic phosphodiesterase"/>
    <property type="match status" value="1"/>
</dbReference>
<proteinExistence type="predicted"/>
<comment type="caution">
    <text evidence="1">The sequence shown here is derived from an EMBL/GenBank/DDBJ whole genome shotgun (WGS) entry which is preliminary data.</text>
</comment>
<dbReference type="SUPFAM" id="SSF55144">
    <property type="entry name" value="LigT-like"/>
    <property type="match status" value="1"/>
</dbReference>
<reference evidence="1" key="1">
    <citation type="submission" date="2020-10" db="EMBL/GenBank/DDBJ databases">
        <authorList>
            <person name="Castelo-Branco R."/>
            <person name="Eusebio N."/>
            <person name="Adriana R."/>
            <person name="Vieira A."/>
            <person name="Brugerolle De Fraissinette N."/>
            <person name="Rezende De Castro R."/>
            <person name="Schneider M.P."/>
            <person name="Vasconcelos V."/>
            <person name="Leao P.N."/>
        </authorList>
    </citation>
    <scope>NUCLEOTIDE SEQUENCE</scope>
    <source>
        <strain evidence="1">LEGE 12446</strain>
    </source>
</reference>
<accession>A0A8J7DEQ7</accession>
<gene>
    <name evidence="1" type="ORF">IQ276_04495</name>
</gene>
<dbReference type="InterPro" id="IPR009097">
    <property type="entry name" value="Cyclic_Pdiesterase"/>
</dbReference>